<gene>
    <name evidence="1" type="ORF">NCTC10741_01864</name>
</gene>
<evidence type="ECO:0000313" key="2">
    <source>
        <dbReference type="Proteomes" id="UP000271626"/>
    </source>
</evidence>
<dbReference type="AlphaFoldDB" id="A0A3P8L201"/>
<organism evidence="1 2">
    <name type="scientific">Tsukamurella paurometabola</name>
    <name type="common">Corynebacterium paurometabolum</name>
    <dbReference type="NCBI Taxonomy" id="2061"/>
    <lineage>
        <taxon>Bacteria</taxon>
        <taxon>Bacillati</taxon>
        <taxon>Actinomycetota</taxon>
        <taxon>Actinomycetes</taxon>
        <taxon>Mycobacteriales</taxon>
        <taxon>Tsukamurellaceae</taxon>
        <taxon>Tsukamurella</taxon>
    </lineage>
</organism>
<dbReference type="EMBL" id="LR131273">
    <property type="protein sequence ID" value="VDR38735.1"/>
    <property type="molecule type" value="Genomic_DNA"/>
</dbReference>
<protein>
    <submittedName>
        <fullName evidence="1">Uncharacterized protein</fullName>
    </submittedName>
</protein>
<accession>A0A3P8L201</accession>
<proteinExistence type="predicted"/>
<dbReference type="Proteomes" id="UP000271626">
    <property type="component" value="Chromosome"/>
</dbReference>
<sequence>MVIAAALAGCGPAGTAPPVPAVREDTAPIQKRVTNIGDRFTVRWVGGALGDERVPGPNASWIDAVVTVGDAAAVSALRAALGPSGVEARPAVAAALGDPGAGMTSAGLDAFVAVEPGTVRAFLQPERGVLVVKYFRG</sequence>
<name>A0A3P8L201_TSUPA</name>
<reference evidence="1 2" key="1">
    <citation type="submission" date="2018-12" db="EMBL/GenBank/DDBJ databases">
        <authorList>
            <consortium name="Pathogen Informatics"/>
        </authorList>
    </citation>
    <scope>NUCLEOTIDE SEQUENCE [LARGE SCALE GENOMIC DNA]</scope>
    <source>
        <strain evidence="1 2">NCTC10741</strain>
    </source>
</reference>
<evidence type="ECO:0000313" key="1">
    <source>
        <dbReference type="EMBL" id="VDR38735.1"/>
    </source>
</evidence>